<dbReference type="Proteomes" id="UP001249851">
    <property type="component" value="Unassembled WGS sequence"/>
</dbReference>
<keyword evidence="2" id="KW-0548">Nucleotidyltransferase</keyword>
<evidence type="ECO:0000313" key="2">
    <source>
        <dbReference type="EMBL" id="KAK2573156.1"/>
    </source>
</evidence>
<comment type="caution">
    <text evidence="2">The sequence shown here is derived from an EMBL/GenBank/DDBJ whole genome shotgun (WGS) entry which is preliminary data.</text>
</comment>
<reference evidence="2" key="1">
    <citation type="journal article" date="2023" name="G3 (Bethesda)">
        <title>Whole genome assembly and annotation of the endangered Caribbean coral Acropora cervicornis.</title>
        <authorList>
            <person name="Selwyn J.D."/>
            <person name="Vollmer S.V."/>
        </authorList>
    </citation>
    <scope>NUCLEOTIDE SEQUENCE</scope>
    <source>
        <strain evidence="2">K2</strain>
    </source>
</reference>
<proteinExistence type="predicted"/>
<keyword evidence="3" id="KW-1185">Reference proteome</keyword>
<name>A0AAD9R5I7_ACRCE</name>
<feature type="domain" description="Reverse transcriptase" evidence="1">
    <location>
        <begin position="1"/>
        <end position="225"/>
    </location>
</feature>
<evidence type="ECO:0000313" key="3">
    <source>
        <dbReference type="Proteomes" id="UP001249851"/>
    </source>
</evidence>
<dbReference type="EMBL" id="JARQWQ010000003">
    <property type="protein sequence ID" value="KAK2573156.1"/>
    <property type="molecule type" value="Genomic_DNA"/>
</dbReference>
<evidence type="ECO:0000259" key="1">
    <source>
        <dbReference type="PROSITE" id="PS50878"/>
    </source>
</evidence>
<dbReference type="PROSITE" id="PS50878">
    <property type="entry name" value="RT_POL"/>
    <property type="match status" value="1"/>
</dbReference>
<organism evidence="2 3">
    <name type="scientific">Acropora cervicornis</name>
    <name type="common">Staghorn coral</name>
    <dbReference type="NCBI Taxonomy" id="6130"/>
    <lineage>
        <taxon>Eukaryota</taxon>
        <taxon>Metazoa</taxon>
        <taxon>Cnidaria</taxon>
        <taxon>Anthozoa</taxon>
        <taxon>Hexacorallia</taxon>
        <taxon>Scleractinia</taxon>
        <taxon>Astrocoeniina</taxon>
        <taxon>Acroporidae</taxon>
        <taxon>Acropora</taxon>
    </lineage>
</organism>
<keyword evidence="2" id="KW-0695">RNA-directed DNA polymerase</keyword>
<dbReference type="InterPro" id="IPR043502">
    <property type="entry name" value="DNA/RNA_pol_sf"/>
</dbReference>
<sequence>MRIFERLVCNQEVSPILKSAIGPDQFAYKKGHNTTMALIKCQHFWLERLDRDAAFVRAFSFDFSKAFDSVSHRFLFSKLASHDINPYIKNWIISFLCDRRQRVVVDGLVTSFLNVNRGVPQGTVLGPLLFSIMVNDIKSVSPQTLLIKYADDITPSVPVTIGPNHTDSSHYEVENVKRWADKNLMTLNMKKTFEMVVKGKTTMPLPEPVDGIIRKSELKLLGVIVNEDPCNWDAQFENMLSKASSRLYILRVCKYYGFSLQELTLLFDSLIMSLFTYAIEVWASAHYSKYLSHIDKFCKRALRYGCTSKYTPITDVIRMKDKLLWEEITSDSANPLHEFLPVQRARSLRKRGHNYILTPVRTERFKRCFLNRCLFEFV</sequence>
<dbReference type="AlphaFoldDB" id="A0AAD9R5I7"/>
<dbReference type="InterPro" id="IPR000477">
    <property type="entry name" value="RT_dom"/>
</dbReference>
<dbReference type="GO" id="GO:0003964">
    <property type="term" value="F:RNA-directed DNA polymerase activity"/>
    <property type="evidence" value="ECO:0007669"/>
    <property type="project" value="UniProtKB-KW"/>
</dbReference>
<dbReference type="PANTHER" id="PTHR33332">
    <property type="entry name" value="REVERSE TRANSCRIPTASE DOMAIN-CONTAINING PROTEIN"/>
    <property type="match status" value="1"/>
</dbReference>
<keyword evidence="2" id="KW-0808">Transferase</keyword>
<gene>
    <name evidence="2" type="ORF">P5673_002204</name>
</gene>
<dbReference type="Pfam" id="PF00078">
    <property type="entry name" value="RVT_1"/>
    <property type="match status" value="1"/>
</dbReference>
<reference evidence="2" key="2">
    <citation type="journal article" date="2023" name="Science">
        <title>Genomic signatures of disease resistance in endangered staghorn corals.</title>
        <authorList>
            <person name="Vollmer S.V."/>
            <person name="Selwyn J.D."/>
            <person name="Despard B.A."/>
            <person name="Roesel C.L."/>
        </authorList>
    </citation>
    <scope>NUCLEOTIDE SEQUENCE</scope>
    <source>
        <strain evidence="2">K2</strain>
    </source>
</reference>
<protein>
    <submittedName>
        <fullName evidence="2">RNA-directed DNA polymerase from transposon BS</fullName>
    </submittedName>
</protein>
<dbReference type="CDD" id="cd01650">
    <property type="entry name" value="RT_nLTR_like"/>
    <property type="match status" value="1"/>
</dbReference>
<dbReference type="SUPFAM" id="SSF56672">
    <property type="entry name" value="DNA/RNA polymerases"/>
    <property type="match status" value="1"/>
</dbReference>
<accession>A0AAD9R5I7</accession>